<proteinExistence type="predicted"/>
<gene>
    <name evidence="1" type="ORF">KCU76_g5873</name>
</gene>
<dbReference type="EMBL" id="JAHFXF010000189">
    <property type="protein sequence ID" value="KAG9693587.1"/>
    <property type="molecule type" value="Genomic_DNA"/>
</dbReference>
<dbReference type="AlphaFoldDB" id="A0A9P8ELT0"/>
<name>A0A9P8ELT0_AURME</name>
<organism evidence="1 2">
    <name type="scientific">Aureobasidium melanogenum</name>
    <name type="common">Aureobasidium pullulans var. melanogenum</name>
    <dbReference type="NCBI Taxonomy" id="46634"/>
    <lineage>
        <taxon>Eukaryota</taxon>
        <taxon>Fungi</taxon>
        <taxon>Dikarya</taxon>
        <taxon>Ascomycota</taxon>
        <taxon>Pezizomycotina</taxon>
        <taxon>Dothideomycetes</taxon>
        <taxon>Dothideomycetidae</taxon>
        <taxon>Dothideales</taxon>
        <taxon>Saccotheciaceae</taxon>
        <taxon>Aureobasidium</taxon>
    </lineage>
</organism>
<dbReference type="Pfam" id="PF12311">
    <property type="entry name" value="DUF3632"/>
    <property type="match status" value="1"/>
</dbReference>
<feature type="non-terminal residue" evidence="1">
    <location>
        <position position="1"/>
    </location>
</feature>
<dbReference type="Proteomes" id="UP000779574">
    <property type="component" value="Unassembled WGS sequence"/>
</dbReference>
<comment type="caution">
    <text evidence="1">The sequence shown here is derived from an EMBL/GenBank/DDBJ whole genome shotgun (WGS) entry which is preliminary data.</text>
</comment>
<evidence type="ECO:0000313" key="2">
    <source>
        <dbReference type="Proteomes" id="UP000779574"/>
    </source>
</evidence>
<dbReference type="PANTHER" id="PTHR38797">
    <property type="entry name" value="NUCLEAR PORE COMPLEX PROTEIN NUP85-RELATED"/>
    <property type="match status" value="1"/>
</dbReference>
<dbReference type="InterPro" id="IPR022085">
    <property type="entry name" value="OpdG"/>
</dbReference>
<sequence>MSLISDWASSAREKMKEYPLNDQNMIEDLQAIDVIEHFLNGGQSTLRAAHRIAGIYEPRLKTSHRSDITVLWVNICQAARSIDSSASARLAQLVNSLRDRPDIISPAGDVVKYENLVYWRDLPRWGQIFREYGYEIDPPDGNEAEWHAQAPQLLNITVFAAALMARSEGSFDVSFPASIAMEMGVDRPYDNTRESQEEWRMYIPPAATWILIAGSKIREVCYMKELPEAANQHPVRSQWGGRTYCPRRWDFWKRRFRSLAEDVAIDDRCRGYAKQAHDAMNTLDAEN</sequence>
<protein>
    <submittedName>
        <fullName evidence="1">Uncharacterized protein</fullName>
    </submittedName>
</protein>
<reference evidence="1" key="2">
    <citation type="submission" date="2021-08" db="EMBL/GenBank/DDBJ databases">
        <authorList>
            <person name="Gostincar C."/>
            <person name="Sun X."/>
            <person name="Song Z."/>
            <person name="Gunde-Cimerman N."/>
        </authorList>
    </citation>
    <scope>NUCLEOTIDE SEQUENCE</scope>
    <source>
        <strain evidence="1">EXF-9911</strain>
    </source>
</reference>
<dbReference type="OrthoDB" id="3350591at2759"/>
<reference evidence="1" key="1">
    <citation type="journal article" date="2021" name="J Fungi (Basel)">
        <title>Virulence traits and population genomics of the black yeast Aureobasidium melanogenum.</title>
        <authorList>
            <person name="Cernosa A."/>
            <person name="Sun X."/>
            <person name="Gostincar C."/>
            <person name="Fang C."/>
            <person name="Gunde-Cimerman N."/>
            <person name="Song Z."/>
        </authorList>
    </citation>
    <scope>NUCLEOTIDE SEQUENCE</scope>
    <source>
        <strain evidence="1">EXF-9911</strain>
    </source>
</reference>
<dbReference type="PANTHER" id="PTHR38797:SF4">
    <property type="entry name" value="NUCLEAR PORE COMPLEX PROTEIN NUP85"/>
    <property type="match status" value="1"/>
</dbReference>
<dbReference type="InterPro" id="IPR053204">
    <property type="entry name" value="Oxopyrrolidines_Biosynth-assoc"/>
</dbReference>
<evidence type="ECO:0000313" key="1">
    <source>
        <dbReference type="EMBL" id="KAG9693587.1"/>
    </source>
</evidence>
<accession>A0A9P8ELT0</accession>